<evidence type="ECO:0000313" key="4">
    <source>
        <dbReference type="Proteomes" id="UP000315636"/>
    </source>
</evidence>
<evidence type="ECO:0000259" key="2">
    <source>
        <dbReference type="Pfam" id="PF01370"/>
    </source>
</evidence>
<dbReference type="InterPro" id="IPR036291">
    <property type="entry name" value="NAD(P)-bd_dom_sf"/>
</dbReference>
<name>A0A521ADQ1_9BACL</name>
<evidence type="ECO:0000313" key="3">
    <source>
        <dbReference type="EMBL" id="SMO32901.1"/>
    </source>
</evidence>
<dbReference type="EMBL" id="FXTI01000001">
    <property type="protein sequence ID" value="SMO32901.1"/>
    <property type="molecule type" value="Genomic_DNA"/>
</dbReference>
<proteinExistence type="inferred from homology"/>
<dbReference type="AlphaFoldDB" id="A0A521ADQ1"/>
<gene>
    <name evidence="3" type="ORF">SAMN06264849_10177</name>
</gene>
<dbReference type="PANTHER" id="PTHR43000">
    <property type="entry name" value="DTDP-D-GLUCOSE 4,6-DEHYDRATASE-RELATED"/>
    <property type="match status" value="1"/>
</dbReference>
<dbReference type="OrthoDB" id="9771073at2"/>
<accession>A0A521ADQ1</accession>
<feature type="domain" description="NAD-dependent epimerase/dehydratase" evidence="2">
    <location>
        <begin position="2"/>
        <end position="293"/>
    </location>
</feature>
<dbReference type="Gene3D" id="3.40.50.720">
    <property type="entry name" value="NAD(P)-binding Rossmann-like Domain"/>
    <property type="match status" value="1"/>
</dbReference>
<organism evidence="3 4">
    <name type="scientific">Melghirimyces algeriensis</name>
    <dbReference type="NCBI Taxonomy" id="910412"/>
    <lineage>
        <taxon>Bacteria</taxon>
        <taxon>Bacillati</taxon>
        <taxon>Bacillota</taxon>
        <taxon>Bacilli</taxon>
        <taxon>Bacillales</taxon>
        <taxon>Thermoactinomycetaceae</taxon>
        <taxon>Melghirimyces</taxon>
    </lineage>
</organism>
<dbReference type="Gene3D" id="3.90.25.10">
    <property type="entry name" value="UDP-galactose 4-epimerase, domain 1"/>
    <property type="match status" value="1"/>
</dbReference>
<dbReference type="Pfam" id="PF01370">
    <property type="entry name" value="Epimerase"/>
    <property type="match status" value="1"/>
</dbReference>
<sequence length="385" mass="43780">MILVTGADGYVGWPLMLKLSKTYPNERIVGVDHFGRRKWVEEIGSVSAIPIASMEKRLESARKHGMNNLSFVKEDLTNYEKVCQILQTFRPRVILHTAAQPAAPYSHVHAPLANFTQENNNRMCRNLLWAIRELGMEEDTHLVETTTTGVYGAPNFPIPEGYIEVKTDQGMDLLPYPGLATSWYHMSKMHDINNLSLASRLWELTVTDVRTAIVFGTGTKETRLDPDLATRFDFDFYFGVVANRFCAQALAGHPITLYGKGEQRKPMISLEDAVRSLVKAVELPRHKTMKVYNQMTVLASPKELAEAIQKATGNQGIQTEVTHLPNPRKENETHQMEMKNEGFLQDLLPDGASLPLQDEMEEMIRDLKPYQSVFVHYRDRFMQVE</sequence>
<reference evidence="3 4" key="1">
    <citation type="submission" date="2017-05" db="EMBL/GenBank/DDBJ databases">
        <authorList>
            <person name="Varghese N."/>
            <person name="Submissions S."/>
        </authorList>
    </citation>
    <scope>NUCLEOTIDE SEQUENCE [LARGE SCALE GENOMIC DNA]</scope>
    <source>
        <strain evidence="3 4">DSM 45474</strain>
    </source>
</reference>
<dbReference type="InterPro" id="IPR001509">
    <property type="entry name" value="Epimerase_deHydtase"/>
</dbReference>
<protein>
    <submittedName>
        <fullName evidence="3">Nucleoside-diphosphate-sugar epimerase</fullName>
    </submittedName>
</protein>
<evidence type="ECO:0000256" key="1">
    <source>
        <dbReference type="ARBA" id="ARBA00007637"/>
    </source>
</evidence>
<keyword evidence="4" id="KW-1185">Reference proteome</keyword>
<dbReference type="Proteomes" id="UP000315636">
    <property type="component" value="Unassembled WGS sequence"/>
</dbReference>
<dbReference type="RefSeq" id="WP_142503796.1">
    <property type="nucleotide sequence ID" value="NZ_FXTI01000001.1"/>
</dbReference>
<dbReference type="SUPFAM" id="SSF51735">
    <property type="entry name" value="NAD(P)-binding Rossmann-fold domains"/>
    <property type="match status" value="1"/>
</dbReference>
<comment type="similarity">
    <text evidence="1">Belongs to the NAD(P)-dependent epimerase/dehydratase family.</text>
</comment>